<keyword evidence="5" id="KW-0460">Magnesium</keyword>
<evidence type="ECO:0000313" key="8">
    <source>
        <dbReference type="EMBL" id="GAA0739979.1"/>
    </source>
</evidence>
<dbReference type="Pfam" id="PF00293">
    <property type="entry name" value="NUDIX"/>
    <property type="match status" value="1"/>
</dbReference>
<dbReference type="PANTHER" id="PTHR12992:SF11">
    <property type="entry name" value="MITOCHONDRIAL COENZYME A DIPHOSPHATASE NUDT8"/>
    <property type="match status" value="1"/>
</dbReference>
<dbReference type="PANTHER" id="PTHR12992">
    <property type="entry name" value="NUDIX HYDROLASE"/>
    <property type="match status" value="1"/>
</dbReference>
<name>A0ABN1JIX4_9CLOT</name>
<dbReference type="InterPro" id="IPR045121">
    <property type="entry name" value="CoAse"/>
</dbReference>
<evidence type="ECO:0000256" key="5">
    <source>
        <dbReference type="ARBA" id="ARBA00022842"/>
    </source>
</evidence>
<comment type="cofactor">
    <cofactor evidence="1">
        <name>Mn(2+)</name>
        <dbReference type="ChEBI" id="CHEBI:29035"/>
    </cofactor>
</comment>
<organism evidence="8 9">
    <name type="scientific">Clostridium oceanicum</name>
    <dbReference type="NCBI Taxonomy" id="1543"/>
    <lineage>
        <taxon>Bacteria</taxon>
        <taxon>Bacillati</taxon>
        <taxon>Bacillota</taxon>
        <taxon>Clostridia</taxon>
        <taxon>Eubacteriales</taxon>
        <taxon>Clostridiaceae</taxon>
        <taxon>Clostridium</taxon>
    </lineage>
</organism>
<dbReference type="EMBL" id="BAAACG010000009">
    <property type="protein sequence ID" value="GAA0739979.1"/>
    <property type="molecule type" value="Genomic_DNA"/>
</dbReference>
<keyword evidence="9" id="KW-1185">Reference proteome</keyword>
<dbReference type="SUPFAM" id="SSF55811">
    <property type="entry name" value="Nudix"/>
    <property type="match status" value="1"/>
</dbReference>
<evidence type="ECO:0000256" key="4">
    <source>
        <dbReference type="ARBA" id="ARBA00022801"/>
    </source>
</evidence>
<dbReference type="InterPro" id="IPR015797">
    <property type="entry name" value="NUDIX_hydrolase-like_dom_sf"/>
</dbReference>
<evidence type="ECO:0000256" key="2">
    <source>
        <dbReference type="ARBA" id="ARBA00001946"/>
    </source>
</evidence>
<comment type="caution">
    <text evidence="8">The sequence shown here is derived from an EMBL/GenBank/DDBJ whole genome shotgun (WGS) entry which is preliminary data.</text>
</comment>
<accession>A0ABN1JIX4</accession>
<dbReference type="Gene3D" id="3.90.79.10">
    <property type="entry name" value="Nucleoside Triphosphate Pyrophosphohydrolase"/>
    <property type="match status" value="1"/>
</dbReference>
<dbReference type="InterPro" id="IPR020084">
    <property type="entry name" value="NUDIX_hydrolase_CS"/>
</dbReference>
<dbReference type="CDD" id="cd03426">
    <property type="entry name" value="NUDIX_CoAse_Nudt7"/>
    <property type="match status" value="1"/>
</dbReference>
<dbReference type="RefSeq" id="WP_343761180.1">
    <property type="nucleotide sequence ID" value="NZ_BAAACG010000009.1"/>
</dbReference>
<feature type="domain" description="Nudix hydrolase" evidence="7">
    <location>
        <begin position="25"/>
        <end position="157"/>
    </location>
</feature>
<protein>
    <submittedName>
        <fullName evidence="8">CoA pyrophosphatase</fullName>
    </submittedName>
</protein>
<comment type="cofactor">
    <cofactor evidence="2">
        <name>Mg(2+)</name>
        <dbReference type="ChEBI" id="CHEBI:18420"/>
    </cofactor>
</comment>
<reference evidence="8 9" key="1">
    <citation type="journal article" date="2019" name="Int. J. Syst. Evol. Microbiol.">
        <title>The Global Catalogue of Microorganisms (GCM) 10K type strain sequencing project: providing services to taxonomists for standard genome sequencing and annotation.</title>
        <authorList>
            <consortium name="The Broad Institute Genomics Platform"/>
            <consortium name="The Broad Institute Genome Sequencing Center for Infectious Disease"/>
            <person name="Wu L."/>
            <person name="Ma J."/>
        </authorList>
    </citation>
    <scope>NUCLEOTIDE SEQUENCE [LARGE SCALE GENOMIC DNA]</scope>
    <source>
        <strain evidence="8 9">JCM 1407</strain>
    </source>
</reference>
<dbReference type="Proteomes" id="UP001501510">
    <property type="component" value="Unassembled WGS sequence"/>
</dbReference>
<keyword evidence="4" id="KW-0378">Hydrolase</keyword>
<keyword evidence="6" id="KW-0464">Manganese</keyword>
<dbReference type="InterPro" id="IPR000086">
    <property type="entry name" value="NUDIX_hydrolase_dom"/>
</dbReference>
<gene>
    <name evidence="8" type="ORF">GCM10008906_19350</name>
</gene>
<keyword evidence="3" id="KW-0479">Metal-binding</keyword>
<evidence type="ECO:0000256" key="6">
    <source>
        <dbReference type="ARBA" id="ARBA00023211"/>
    </source>
</evidence>
<dbReference type="PROSITE" id="PS51462">
    <property type="entry name" value="NUDIX"/>
    <property type="match status" value="1"/>
</dbReference>
<sequence>MFKNKSIDIVHNIFKNRKSKPIGEFKKSAVLILLHQKNNETNIIFEVRSYNLRHQPGDVCLPGGKVEKGEKTSEAAIRETVEELNVKKEDIEIIGEMDFFISPYNFIIYPFVGILKTTDKIIPNENEVDHIFEVPMDHFIKQTPLSYESEIIPRLSSDFPYSLIRGGKKYKFKKGKINQYFYKYDKYVIWGFTALIIKKFTDIMNDEV</sequence>
<evidence type="ECO:0000313" key="9">
    <source>
        <dbReference type="Proteomes" id="UP001501510"/>
    </source>
</evidence>
<dbReference type="PROSITE" id="PS00893">
    <property type="entry name" value="NUDIX_BOX"/>
    <property type="match status" value="1"/>
</dbReference>
<evidence type="ECO:0000256" key="3">
    <source>
        <dbReference type="ARBA" id="ARBA00022723"/>
    </source>
</evidence>
<proteinExistence type="predicted"/>
<evidence type="ECO:0000259" key="7">
    <source>
        <dbReference type="PROSITE" id="PS51462"/>
    </source>
</evidence>
<evidence type="ECO:0000256" key="1">
    <source>
        <dbReference type="ARBA" id="ARBA00001936"/>
    </source>
</evidence>